<dbReference type="Proteomes" id="UP000270185">
    <property type="component" value="Chromosome"/>
</dbReference>
<dbReference type="Pfam" id="PF00004">
    <property type="entry name" value="AAA"/>
    <property type="match status" value="1"/>
</dbReference>
<evidence type="ECO:0000259" key="1">
    <source>
        <dbReference type="SMART" id="SM00382"/>
    </source>
</evidence>
<feature type="domain" description="AAA+ ATPase" evidence="1">
    <location>
        <begin position="338"/>
        <end position="477"/>
    </location>
</feature>
<proteinExistence type="predicted"/>
<name>A0A3G8XXM8_9FLAO</name>
<dbReference type="SMART" id="SM00382">
    <property type="entry name" value="AAA"/>
    <property type="match status" value="1"/>
</dbReference>
<dbReference type="EMBL" id="CP034159">
    <property type="protein sequence ID" value="AZI32996.1"/>
    <property type="molecule type" value="Genomic_DNA"/>
</dbReference>
<accession>A0A3G8XXM8</accession>
<dbReference type="PANTHER" id="PTHR23074">
    <property type="entry name" value="AAA DOMAIN-CONTAINING"/>
    <property type="match status" value="1"/>
</dbReference>
<dbReference type="InterPro" id="IPR027417">
    <property type="entry name" value="P-loop_NTPase"/>
</dbReference>
<dbReference type="OrthoDB" id="7438987at2"/>
<protein>
    <submittedName>
        <fullName evidence="2">AAA family ATPase</fullName>
    </submittedName>
</protein>
<dbReference type="GO" id="GO:0005524">
    <property type="term" value="F:ATP binding"/>
    <property type="evidence" value="ECO:0007669"/>
    <property type="project" value="InterPro"/>
</dbReference>
<dbReference type="SUPFAM" id="SSF52540">
    <property type="entry name" value="P-loop containing nucleoside triphosphate hydrolases"/>
    <property type="match status" value="1"/>
</dbReference>
<dbReference type="PANTHER" id="PTHR23074:SF83">
    <property type="entry name" value="VACUOLAR PROTEIN SORTING-ASSOCIATED PROTEIN 4A"/>
    <property type="match status" value="1"/>
</dbReference>
<dbReference type="RefSeq" id="WP_125023999.1">
    <property type="nucleotide sequence ID" value="NZ_CP034159.1"/>
</dbReference>
<dbReference type="KEGG" id="ccas:EIB73_07335"/>
<evidence type="ECO:0000313" key="3">
    <source>
        <dbReference type="Proteomes" id="UP000270185"/>
    </source>
</evidence>
<reference evidence="3" key="1">
    <citation type="submission" date="2018-11" db="EMBL/GenBank/DDBJ databases">
        <title>Proposal to divide the Flavobacteriaceae and reorganize its genera based on Amino Acid Identity values calculated from whole genome sequences.</title>
        <authorList>
            <person name="Nicholson A.C."/>
            <person name="Gulvik C.A."/>
            <person name="Whitney A.M."/>
            <person name="Humrighouse B.W."/>
            <person name="Bell M."/>
            <person name="Holmes B."/>
            <person name="Steigerwalt A.G."/>
            <person name="Villarma A."/>
            <person name="Sheth M."/>
            <person name="Batra D."/>
            <person name="Pryor J."/>
            <person name="Bernardet J.-F."/>
            <person name="Hugo C."/>
            <person name="Kampfer P."/>
            <person name="Newman J.D."/>
            <person name="McQuiston J.R."/>
        </authorList>
    </citation>
    <scope>NUCLEOTIDE SEQUENCE [LARGE SCALE GENOMIC DNA]</scope>
    <source>
        <strain evidence="3">G0081</strain>
    </source>
</reference>
<gene>
    <name evidence="2" type="ORF">EIB73_07335</name>
</gene>
<dbReference type="InterPro" id="IPR050304">
    <property type="entry name" value="MT-severing_AAA_ATPase"/>
</dbReference>
<dbReference type="AlphaFoldDB" id="A0A3G8XXM8"/>
<sequence>METKENFNAMECIESIYQFSKDSKLQPPLFEVVENEIRLLSKYLQLNDIETVLFANAFVICFEKSDFTQVFEYFDLAKFQVLKYRAPIEMLYSRNLLINKNSHKKQISAYDLSQNMINSISNNEVIKYAKIEESSDEKNFVDLLEDFDKKSDQLNEGLISPYDFREFISTLCEGNLDLPIFREIKNYQLNAFETYFFLDTIWDAIQYGDNDFHTHVQMTVNDYFTRKSQAMKFQKLIINNETKLSKFNLVEISKENFQDRSRAKLTRKVTDFLKNNEDLLIDDISKDDSKLIRAKDISTKKLFYNADENTQLQQISNVLQDDKFKELQRRLKEKAMPIGITAVLHGVPGTGKTESVYQLAKNSGRNIFKVDISETKSMWFGESQKLVKKIFTEYEIMKRNEELCPILLFNEADAIIGKRKSAGSSNVADTENAIQNIILEEMENFDGILFATTNLVENMDAAFERRFLFKVKFEQPSLENSAKIWKEKLPILSSKESRTLAEKFQFSGGEMENIARKCAMQEILHGYALKFTDIEGLCKNEKWSSEEKRKIGF</sequence>
<dbReference type="InterPro" id="IPR003959">
    <property type="entry name" value="ATPase_AAA_core"/>
</dbReference>
<keyword evidence="3" id="KW-1185">Reference proteome</keyword>
<organism evidence="2 3">
    <name type="scientific">Kaistella carnis</name>
    <dbReference type="NCBI Taxonomy" id="1241979"/>
    <lineage>
        <taxon>Bacteria</taxon>
        <taxon>Pseudomonadati</taxon>
        <taxon>Bacteroidota</taxon>
        <taxon>Flavobacteriia</taxon>
        <taxon>Flavobacteriales</taxon>
        <taxon>Weeksellaceae</taxon>
        <taxon>Chryseobacterium group</taxon>
        <taxon>Kaistella</taxon>
    </lineage>
</organism>
<evidence type="ECO:0000313" key="2">
    <source>
        <dbReference type="EMBL" id="AZI32996.1"/>
    </source>
</evidence>
<dbReference type="InterPro" id="IPR003593">
    <property type="entry name" value="AAA+_ATPase"/>
</dbReference>
<dbReference type="CDD" id="cd19481">
    <property type="entry name" value="RecA-like_protease"/>
    <property type="match status" value="1"/>
</dbReference>
<dbReference type="GO" id="GO:0016887">
    <property type="term" value="F:ATP hydrolysis activity"/>
    <property type="evidence" value="ECO:0007669"/>
    <property type="project" value="InterPro"/>
</dbReference>
<dbReference type="Gene3D" id="3.40.50.300">
    <property type="entry name" value="P-loop containing nucleotide triphosphate hydrolases"/>
    <property type="match status" value="1"/>
</dbReference>